<dbReference type="EMBL" id="HG529671">
    <property type="protein sequence ID" value="CDI55954.1"/>
    <property type="molecule type" value="Genomic_DNA"/>
</dbReference>
<reference evidence="2" key="1">
    <citation type="journal article" date="2014" name="Genome Biol. Evol.">
        <title>Gene Loss Rather Than Gene Gain Is Associated with a Host Jump from Monocots to Dicots in the Smut Fungus Melanopsichium pennsylvanicum.</title>
        <authorList>
            <person name="Sharma R."/>
            <person name="Mishra B."/>
            <person name="Runge F."/>
            <person name="Thines M."/>
        </authorList>
    </citation>
    <scope>NUCLEOTIDE SEQUENCE</scope>
    <source>
        <strain evidence="2">4</strain>
    </source>
</reference>
<sequence>MQQELELARVIAPDTLAVFSALMAQQISGPNRLSDASRRDDHERSPAPTQVQLHLPPTSAHPIQQEESQMASTSRIKSQKLDEKPELWKVVDLLEQCFPAVAPAISVAAENPDPNANSGRWRNLRDFAAVPIKELLTLLSGTTASQTQSLSGAQTIEPQLSIKELPKKILAASEITRIATTLLWALLAFVKHRTEELLRIDAVLMCFMQAWQAGSWPDSATVVGSVPVSNRVDMHHG</sequence>
<name>A0A077RDK8_9BASI</name>
<evidence type="ECO:0000256" key="1">
    <source>
        <dbReference type="SAM" id="MobiDB-lite"/>
    </source>
</evidence>
<organism evidence="2">
    <name type="scientific">Melanopsichium pennsylvanicum 4</name>
    <dbReference type="NCBI Taxonomy" id="1398559"/>
    <lineage>
        <taxon>Eukaryota</taxon>
        <taxon>Fungi</taxon>
        <taxon>Dikarya</taxon>
        <taxon>Basidiomycota</taxon>
        <taxon>Ustilaginomycotina</taxon>
        <taxon>Ustilaginomycetes</taxon>
        <taxon>Ustilaginales</taxon>
        <taxon>Ustilaginaceae</taxon>
        <taxon>Melanopsichium</taxon>
    </lineage>
</organism>
<accession>A0A077RDK8</accession>
<evidence type="ECO:0000313" key="2">
    <source>
        <dbReference type="EMBL" id="CDI55954.1"/>
    </source>
</evidence>
<protein>
    <submittedName>
        <fullName evidence="2">Uncharacterized protein</fullName>
    </submittedName>
</protein>
<dbReference type="AlphaFoldDB" id="A0A077RDK8"/>
<feature type="compositionally biased region" description="Basic and acidic residues" evidence="1">
    <location>
        <begin position="35"/>
        <end position="45"/>
    </location>
</feature>
<feature type="region of interest" description="Disordered" evidence="1">
    <location>
        <begin position="30"/>
        <end position="56"/>
    </location>
</feature>
<proteinExistence type="predicted"/>